<protein>
    <submittedName>
        <fullName evidence="2">Uncharacterized protein</fullName>
    </submittedName>
</protein>
<sequence>MGNQSEGIANLNLEVRELLVGNVERKDMQKKDCWSKDKENQQPDKGKEANLVTSE</sequence>
<reference evidence="2 3" key="1">
    <citation type="journal article" date="2021" name="Nat. Plants">
        <title>The Taxus genome provides insights into paclitaxel biosynthesis.</title>
        <authorList>
            <person name="Xiong X."/>
            <person name="Gou J."/>
            <person name="Liao Q."/>
            <person name="Li Y."/>
            <person name="Zhou Q."/>
            <person name="Bi G."/>
            <person name="Li C."/>
            <person name="Du R."/>
            <person name="Wang X."/>
            <person name="Sun T."/>
            <person name="Guo L."/>
            <person name="Liang H."/>
            <person name="Lu P."/>
            <person name="Wu Y."/>
            <person name="Zhang Z."/>
            <person name="Ro D.K."/>
            <person name="Shang Y."/>
            <person name="Huang S."/>
            <person name="Yan J."/>
        </authorList>
    </citation>
    <scope>NUCLEOTIDE SEQUENCE [LARGE SCALE GENOMIC DNA]</scope>
    <source>
        <strain evidence="2">Ta-2019</strain>
    </source>
</reference>
<dbReference type="Proteomes" id="UP000824469">
    <property type="component" value="Unassembled WGS sequence"/>
</dbReference>
<accession>A0AA38FM22</accession>
<gene>
    <name evidence="2" type="ORF">KI387_011133</name>
</gene>
<evidence type="ECO:0000256" key="1">
    <source>
        <dbReference type="SAM" id="MobiDB-lite"/>
    </source>
</evidence>
<organism evidence="2 3">
    <name type="scientific">Taxus chinensis</name>
    <name type="common">Chinese yew</name>
    <name type="synonym">Taxus wallichiana var. chinensis</name>
    <dbReference type="NCBI Taxonomy" id="29808"/>
    <lineage>
        <taxon>Eukaryota</taxon>
        <taxon>Viridiplantae</taxon>
        <taxon>Streptophyta</taxon>
        <taxon>Embryophyta</taxon>
        <taxon>Tracheophyta</taxon>
        <taxon>Spermatophyta</taxon>
        <taxon>Pinopsida</taxon>
        <taxon>Pinidae</taxon>
        <taxon>Conifers II</taxon>
        <taxon>Cupressales</taxon>
        <taxon>Taxaceae</taxon>
        <taxon>Taxus</taxon>
    </lineage>
</organism>
<feature type="compositionally biased region" description="Basic and acidic residues" evidence="1">
    <location>
        <begin position="26"/>
        <end position="48"/>
    </location>
</feature>
<feature type="non-terminal residue" evidence="2">
    <location>
        <position position="55"/>
    </location>
</feature>
<evidence type="ECO:0000313" key="3">
    <source>
        <dbReference type="Proteomes" id="UP000824469"/>
    </source>
</evidence>
<name>A0AA38FM22_TAXCH</name>
<keyword evidence="3" id="KW-1185">Reference proteome</keyword>
<evidence type="ECO:0000313" key="2">
    <source>
        <dbReference type="EMBL" id="KAH9306729.1"/>
    </source>
</evidence>
<proteinExistence type="predicted"/>
<feature type="region of interest" description="Disordered" evidence="1">
    <location>
        <begin position="26"/>
        <end position="55"/>
    </location>
</feature>
<dbReference type="AlphaFoldDB" id="A0AA38FM22"/>
<comment type="caution">
    <text evidence="2">The sequence shown here is derived from an EMBL/GenBank/DDBJ whole genome shotgun (WGS) entry which is preliminary data.</text>
</comment>
<dbReference type="EMBL" id="JAHRHJ020000008">
    <property type="protein sequence ID" value="KAH9306729.1"/>
    <property type="molecule type" value="Genomic_DNA"/>
</dbReference>